<accession>A0ABN0XXG7</accession>
<keyword evidence="3" id="KW-1185">Reference proteome</keyword>
<comment type="caution">
    <text evidence="2">The sequence shown here is derived from an EMBL/GenBank/DDBJ whole genome shotgun (WGS) entry which is preliminary data.</text>
</comment>
<gene>
    <name evidence="2" type="ORF">GCM10009092_44650</name>
</gene>
<keyword evidence="1" id="KW-0732">Signal</keyword>
<reference evidence="2 3" key="1">
    <citation type="journal article" date="2019" name="Int. J. Syst. Evol. Microbiol.">
        <title>The Global Catalogue of Microorganisms (GCM) 10K type strain sequencing project: providing services to taxonomists for standard genome sequencing and annotation.</title>
        <authorList>
            <consortium name="The Broad Institute Genomics Platform"/>
            <consortium name="The Broad Institute Genome Sequencing Center for Infectious Disease"/>
            <person name="Wu L."/>
            <person name="Ma J."/>
        </authorList>
    </citation>
    <scope>NUCLEOTIDE SEQUENCE [LARGE SCALE GENOMIC DNA]</scope>
    <source>
        <strain evidence="2 3">JCM 13378</strain>
    </source>
</reference>
<organism evidence="2 3">
    <name type="scientific">Bowmanella denitrificans</name>
    <dbReference type="NCBI Taxonomy" id="366582"/>
    <lineage>
        <taxon>Bacteria</taxon>
        <taxon>Pseudomonadati</taxon>
        <taxon>Pseudomonadota</taxon>
        <taxon>Gammaproteobacteria</taxon>
        <taxon>Alteromonadales</taxon>
        <taxon>Alteromonadaceae</taxon>
        <taxon>Bowmanella</taxon>
    </lineage>
</organism>
<sequence>MQKRIVATAVLALGIAMPGWADLNADLQNICTIVKNNDKSELRKKMKKVRDDYNLKLGDYYDGISCENQSLIRYAMMNNADDAGEYMVKSMSRGDLSKPEKDGQTIEQWAEANGHLKTATGVALVDRLNAN</sequence>
<dbReference type="RefSeq" id="WP_343847586.1">
    <property type="nucleotide sequence ID" value="NZ_BAAAEI010000031.1"/>
</dbReference>
<dbReference type="Proteomes" id="UP001501757">
    <property type="component" value="Unassembled WGS sequence"/>
</dbReference>
<dbReference type="EMBL" id="BAAAEI010000031">
    <property type="protein sequence ID" value="GAA0375503.1"/>
    <property type="molecule type" value="Genomic_DNA"/>
</dbReference>
<dbReference type="Pfam" id="PF12514">
    <property type="entry name" value="DUF3718"/>
    <property type="match status" value="1"/>
</dbReference>
<feature type="signal peptide" evidence="1">
    <location>
        <begin position="1"/>
        <end position="21"/>
    </location>
</feature>
<evidence type="ECO:0000313" key="2">
    <source>
        <dbReference type="EMBL" id="GAA0375503.1"/>
    </source>
</evidence>
<evidence type="ECO:0000313" key="3">
    <source>
        <dbReference type="Proteomes" id="UP001501757"/>
    </source>
</evidence>
<feature type="chain" id="PRO_5045392547" evidence="1">
    <location>
        <begin position="22"/>
        <end position="131"/>
    </location>
</feature>
<name>A0ABN0XXG7_9ALTE</name>
<evidence type="ECO:0000256" key="1">
    <source>
        <dbReference type="SAM" id="SignalP"/>
    </source>
</evidence>
<dbReference type="InterPro" id="IPR022193">
    <property type="entry name" value="DUF3718"/>
</dbReference>
<proteinExistence type="predicted"/>
<protein>
    <submittedName>
        <fullName evidence="2">DUF3718 domain-containing protein</fullName>
    </submittedName>
</protein>